<feature type="region of interest" description="Disordered" evidence="1">
    <location>
        <begin position="26"/>
        <end position="57"/>
    </location>
</feature>
<gene>
    <name evidence="3" type="ORF">AUP74_03124</name>
</gene>
<dbReference type="KEGG" id="micc:AUP74_03124"/>
<name>A0A1C9WBG5_9GAMM</name>
<dbReference type="PROSITE" id="PS51257">
    <property type="entry name" value="PROKAR_LIPOPROTEIN"/>
    <property type="match status" value="1"/>
</dbReference>
<dbReference type="STRING" id="1769779.AUP74_03124"/>
<accession>A0A1C9WBG5</accession>
<sequence length="162" mass="17223" precursor="true">MKRTSLIFLALILALGAVGCEQRVEKDAEQASGSPEQAKAPVAESTDEPAAQASGDQEPLIWVFRHRRAKQCYGDDMSLEESVTKLKGAGVAVHQSHCGLRTDVVYTSGCSEPTGDILLHLIRGHALDAALSEGYGPAEQIQHQKVECPKDGSGASTPESPE</sequence>
<evidence type="ECO:0000313" key="3">
    <source>
        <dbReference type="EMBL" id="AOS98490.1"/>
    </source>
</evidence>
<dbReference type="EMBL" id="CP014143">
    <property type="protein sequence ID" value="AOS98490.1"/>
    <property type="molecule type" value="Genomic_DNA"/>
</dbReference>
<protein>
    <recommendedName>
        <fullName evidence="5">Lipoprotein</fullName>
    </recommendedName>
</protein>
<dbReference type="OrthoDB" id="5740476at2"/>
<dbReference type="RefSeq" id="WP_069948347.1">
    <property type="nucleotide sequence ID" value="NZ_CP014143.1"/>
</dbReference>
<evidence type="ECO:0000256" key="2">
    <source>
        <dbReference type="SAM" id="SignalP"/>
    </source>
</evidence>
<proteinExistence type="predicted"/>
<feature type="signal peptide" evidence="2">
    <location>
        <begin position="1"/>
        <end position="19"/>
    </location>
</feature>
<evidence type="ECO:0000313" key="4">
    <source>
        <dbReference type="Proteomes" id="UP000095672"/>
    </source>
</evidence>
<dbReference type="Proteomes" id="UP000095672">
    <property type="component" value="Chromosome"/>
</dbReference>
<feature type="chain" id="PRO_5008895671" description="Lipoprotein" evidence="2">
    <location>
        <begin position="20"/>
        <end position="162"/>
    </location>
</feature>
<keyword evidence="4" id="KW-1185">Reference proteome</keyword>
<dbReference type="AlphaFoldDB" id="A0A1C9WBG5"/>
<organism evidence="3 4">
    <name type="scientific">Microbulbifer aggregans</name>
    <dbReference type="NCBI Taxonomy" id="1769779"/>
    <lineage>
        <taxon>Bacteria</taxon>
        <taxon>Pseudomonadati</taxon>
        <taxon>Pseudomonadota</taxon>
        <taxon>Gammaproteobacteria</taxon>
        <taxon>Cellvibrionales</taxon>
        <taxon>Microbulbiferaceae</taxon>
        <taxon>Microbulbifer</taxon>
    </lineage>
</organism>
<reference evidence="4" key="1">
    <citation type="submission" date="2016-01" db="EMBL/GenBank/DDBJ databases">
        <title>Complete genome sequence of Microbulbifer sp. CCB-MM1, a halophile isolated from Matang Mangrove Forest, Perak.</title>
        <authorList>
            <person name="Moh T.H."/>
            <person name="Dinesh B."/>
            <person name="Lau N.-S."/>
            <person name="Go F."/>
            <person name="Alexander Chong S.-C."/>
        </authorList>
    </citation>
    <scope>NUCLEOTIDE SEQUENCE [LARGE SCALE GENOMIC DNA]</scope>
    <source>
        <strain evidence="4">CCB-MM1</strain>
    </source>
</reference>
<keyword evidence="2" id="KW-0732">Signal</keyword>
<evidence type="ECO:0000256" key="1">
    <source>
        <dbReference type="SAM" id="MobiDB-lite"/>
    </source>
</evidence>
<evidence type="ECO:0008006" key="5">
    <source>
        <dbReference type="Google" id="ProtNLM"/>
    </source>
</evidence>